<accession>A0A4R4F9Y0</accession>
<dbReference type="GO" id="GO:0003677">
    <property type="term" value="F:DNA binding"/>
    <property type="evidence" value="ECO:0007669"/>
    <property type="project" value="UniProtKB-UniRule"/>
</dbReference>
<dbReference type="Pfam" id="PF00440">
    <property type="entry name" value="TetR_N"/>
    <property type="match status" value="1"/>
</dbReference>
<dbReference type="PROSITE" id="PS50977">
    <property type="entry name" value="HTH_TETR_2"/>
    <property type="match status" value="1"/>
</dbReference>
<evidence type="ECO:0000256" key="2">
    <source>
        <dbReference type="PROSITE-ProRule" id="PRU00335"/>
    </source>
</evidence>
<dbReference type="InterPro" id="IPR009057">
    <property type="entry name" value="Homeodomain-like_sf"/>
</dbReference>
<dbReference type="InterPro" id="IPR001647">
    <property type="entry name" value="HTH_TetR"/>
</dbReference>
<dbReference type="Gene3D" id="1.10.357.10">
    <property type="entry name" value="Tetracycline Repressor, domain 2"/>
    <property type="match status" value="1"/>
</dbReference>
<dbReference type="RefSeq" id="WP_132280634.1">
    <property type="nucleotide sequence ID" value="NZ_JAOBST010000051.1"/>
</dbReference>
<evidence type="ECO:0000313" key="5">
    <source>
        <dbReference type="Proteomes" id="UP000295710"/>
    </source>
</evidence>
<comment type="caution">
    <text evidence="4">The sequence shown here is derived from an EMBL/GenBank/DDBJ whole genome shotgun (WGS) entry which is preliminary data.</text>
</comment>
<evidence type="ECO:0000259" key="3">
    <source>
        <dbReference type="PROSITE" id="PS50977"/>
    </source>
</evidence>
<dbReference type="PRINTS" id="PR00455">
    <property type="entry name" value="HTHTETR"/>
</dbReference>
<dbReference type="SUPFAM" id="SSF46689">
    <property type="entry name" value="Homeodomain-like"/>
    <property type="match status" value="1"/>
</dbReference>
<dbReference type="InterPro" id="IPR036271">
    <property type="entry name" value="Tet_transcr_reg_TetR-rel_C_sf"/>
</dbReference>
<name>A0A4R4F9Y0_9FIRM</name>
<feature type="domain" description="HTH tetR-type" evidence="3">
    <location>
        <begin position="8"/>
        <end position="68"/>
    </location>
</feature>
<dbReference type="PANTHER" id="PTHR43479:SF11">
    <property type="entry name" value="ACREF_ENVCD OPERON REPRESSOR-RELATED"/>
    <property type="match status" value="1"/>
</dbReference>
<feature type="DNA-binding region" description="H-T-H motif" evidence="2">
    <location>
        <begin position="31"/>
        <end position="50"/>
    </location>
</feature>
<dbReference type="SUPFAM" id="SSF48498">
    <property type="entry name" value="Tetracyclin repressor-like, C-terminal domain"/>
    <property type="match status" value="1"/>
</dbReference>
<evidence type="ECO:0000256" key="1">
    <source>
        <dbReference type="ARBA" id="ARBA00023125"/>
    </source>
</evidence>
<protein>
    <submittedName>
        <fullName evidence="4">TetR/AcrR family transcriptional regulator</fullName>
    </submittedName>
</protein>
<proteinExistence type="predicted"/>
<organism evidence="4 5">
    <name type="scientific">Extibacter muris</name>
    <dbReference type="NCBI Taxonomy" id="1796622"/>
    <lineage>
        <taxon>Bacteria</taxon>
        <taxon>Bacillati</taxon>
        <taxon>Bacillota</taxon>
        <taxon>Clostridia</taxon>
        <taxon>Lachnospirales</taxon>
        <taxon>Lachnospiraceae</taxon>
        <taxon>Extibacter</taxon>
    </lineage>
</organism>
<keyword evidence="5" id="KW-1185">Reference proteome</keyword>
<dbReference type="InterPro" id="IPR050624">
    <property type="entry name" value="HTH-type_Tx_Regulator"/>
</dbReference>
<sequence>MNRDKEKTGLKEEIKAAAWELFYEKGYEETTINDIIKKANTSKGGFYYYFKAKDELLHSLYSFFDREYEKFYENIDKGLDSLVQLKQLSQYVSYFIEGNVSAELLAALYQSQLIKKKQDCFLNPDRYYNRLVRRIIAEGQEKGEIRRDMAVEELAHHVLLLERGIIMDWCVQNGGFSLGYYGTRDFDLYIEFMRPDR</sequence>
<gene>
    <name evidence="4" type="ORF">E1963_17080</name>
</gene>
<dbReference type="PANTHER" id="PTHR43479">
    <property type="entry name" value="ACREF/ENVCD OPERON REPRESSOR-RELATED"/>
    <property type="match status" value="1"/>
</dbReference>
<dbReference type="EMBL" id="SMMX01000021">
    <property type="protein sequence ID" value="TDA20444.1"/>
    <property type="molecule type" value="Genomic_DNA"/>
</dbReference>
<reference evidence="4 5" key="1">
    <citation type="journal article" date="2016" name="Nat. Microbiol.">
        <title>The Mouse Intestinal Bacterial Collection (miBC) provides host-specific insight into cultured diversity and functional potential of the gut microbiota.</title>
        <authorList>
            <person name="Lagkouvardos I."/>
            <person name="Pukall R."/>
            <person name="Abt B."/>
            <person name="Foesel B.U."/>
            <person name="Meier-Kolthoff J.P."/>
            <person name="Kumar N."/>
            <person name="Bresciani A."/>
            <person name="Martinez I."/>
            <person name="Just S."/>
            <person name="Ziegler C."/>
            <person name="Brugiroux S."/>
            <person name="Garzetti D."/>
            <person name="Wenning M."/>
            <person name="Bui T.P."/>
            <person name="Wang J."/>
            <person name="Hugenholtz F."/>
            <person name="Plugge C.M."/>
            <person name="Peterson D.A."/>
            <person name="Hornef M.W."/>
            <person name="Baines J.F."/>
            <person name="Smidt H."/>
            <person name="Walter J."/>
            <person name="Kristiansen K."/>
            <person name="Nielsen H.B."/>
            <person name="Haller D."/>
            <person name="Overmann J."/>
            <person name="Stecher B."/>
            <person name="Clavel T."/>
        </authorList>
    </citation>
    <scope>NUCLEOTIDE SEQUENCE [LARGE SCALE GENOMIC DNA]</scope>
    <source>
        <strain evidence="4 5">DSM 28560</strain>
    </source>
</reference>
<keyword evidence="1 2" id="KW-0238">DNA-binding</keyword>
<evidence type="ECO:0000313" key="4">
    <source>
        <dbReference type="EMBL" id="TDA20444.1"/>
    </source>
</evidence>
<dbReference type="Proteomes" id="UP000295710">
    <property type="component" value="Unassembled WGS sequence"/>
</dbReference>
<dbReference type="AlphaFoldDB" id="A0A4R4F9Y0"/>